<dbReference type="PANTHER" id="PTHR21248:SF12">
    <property type="entry name" value="CARDIOLIPIN SYNTHASE C"/>
    <property type="match status" value="1"/>
</dbReference>
<dbReference type="SMART" id="SM00155">
    <property type="entry name" value="PLDc"/>
    <property type="match status" value="2"/>
</dbReference>
<keyword evidence="3" id="KW-1185">Reference proteome</keyword>
<dbReference type="Proteomes" id="UP000002440">
    <property type="component" value="Chromosome"/>
</dbReference>
<dbReference type="CDD" id="cd09113">
    <property type="entry name" value="PLDc_ymdC_like_2"/>
    <property type="match status" value="1"/>
</dbReference>
<dbReference type="eggNOG" id="COG1502">
    <property type="taxonomic scope" value="Bacteria"/>
</dbReference>
<dbReference type="CDD" id="cd09111">
    <property type="entry name" value="PLDc_ymdC_like_1"/>
    <property type="match status" value="1"/>
</dbReference>
<reference evidence="2 3" key="1">
    <citation type="submission" date="2006-03" db="EMBL/GenBank/DDBJ databases">
        <title>Complete sequence of Methylobacillus flagellatus KT.</title>
        <authorList>
            <consortium name="US DOE Joint Genome Institute"/>
            <person name="Copeland A."/>
            <person name="Lucas S."/>
            <person name="Lapidus A."/>
            <person name="Barry K."/>
            <person name="Detter J.C."/>
            <person name="Glavina del Rio T."/>
            <person name="Hammon N."/>
            <person name="Israni S."/>
            <person name="Dalin E."/>
            <person name="Tice H."/>
            <person name="Pitluck S."/>
            <person name="Brettin T."/>
            <person name="Bruce D."/>
            <person name="Han C."/>
            <person name="Tapia R."/>
            <person name="Saunders E."/>
            <person name="Gilna P."/>
            <person name="Schmutz J."/>
            <person name="Larimer F."/>
            <person name="Land M."/>
            <person name="Kyrpides N."/>
            <person name="Anderson I."/>
            <person name="Richardson P."/>
        </authorList>
    </citation>
    <scope>NUCLEOTIDE SEQUENCE [LARGE SCALE GENOMIC DNA]</scope>
    <source>
        <strain evidence="3">KT / ATCC 51484 / DSM 6875</strain>
    </source>
</reference>
<dbReference type="KEGG" id="mfa:Mfla_0663"/>
<organism evidence="2 3">
    <name type="scientific">Methylobacillus flagellatus (strain ATCC 51484 / DSM 6875 / VKM B-1610 / KT)</name>
    <dbReference type="NCBI Taxonomy" id="265072"/>
    <lineage>
        <taxon>Bacteria</taxon>
        <taxon>Pseudomonadati</taxon>
        <taxon>Pseudomonadota</taxon>
        <taxon>Betaproteobacteria</taxon>
        <taxon>Nitrosomonadales</taxon>
        <taxon>Methylophilaceae</taxon>
        <taxon>Methylobacillus</taxon>
    </lineage>
</organism>
<name>Q1H3K4_METFK</name>
<feature type="domain" description="PLD phosphodiesterase" evidence="1">
    <location>
        <begin position="186"/>
        <end position="213"/>
    </location>
</feature>
<evidence type="ECO:0000313" key="3">
    <source>
        <dbReference type="Proteomes" id="UP000002440"/>
    </source>
</evidence>
<proteinExistence type="predicted"/>
<dbReference type="GO" id="GO:0032049">
    <property type="term" value="P:cardiolipin biosynthetic process"/>
    <property type="evidence" value="ECO:0007669"/>
    <property type="project" value="UniProtKB-ARBA"/>
</dbReference>
<dbReference type="Gene3D" id="3.30.870.10">
    <property type="entry name" value="Endonuclease Chain A"/>
    <property type="match status" value="2"/>
</dbReference>
<dbReference type="HOGENOM" id="CLU_026287_0_0_4"/>
<dbReference type="PROSITE" id="PS50035">
    <property type="entry name" value="PLD"/>
    <property type="match status" value="2"/>
</dbReference>
<dbReference type="AlphaFoldDB" id="Q1H3K4"/>
<dbReference type="Pfam" id="PF13091">
    <property type="entry name" value="PLDc_2"/>
    <property type="match status" value="2"/>
</dbReference>
<dbReference type="PANTHER" id="PTHR21248">
    <property type="entry name" value="CARDIOLIPIN SYNTHASE"/>
    <property type="match status" value="1"/>
</dbReference>
<evidence type="ECO:0000313" key="2">
    <source>
        <dbReference type="EMBL" id="ABE48933.1"/>
    </source>
</evidence>
<dbReference type="EMBL" id="CP000284">
    <property type="protein sequence ID" value="ABE48933.1"/>
    <property type="molecule type" value="Genomic_DNA"/>
</dbReference>
<evidence type="ECO:0000259" key="1">
    <source>
        <dbReference type="PROSITE" id="PS50035"/>
    </source>
</evidence>
<dbReference type="InterPro" id="IPR025202">
    <property type="entry name" value="PLD-like_dom"/>
</dbReference>
<dbReference type="GO" id="GO:0030572">
    <property type="term" value="F:phosphatidyltransferase activity"/>
    <property type="evidence" value="ECO:0007669"/>
    <property type="project" value="UniProtKB-ARBA"/>
</dbReference>
<dbReference type="InterPro" id="IPR001736">
    <property type="entry name" value="PLipase_D/transphosphatidylase"/>
</dbReference>
<feature type="domain" description="PLD phosphodiesterase" evidence="1">
    <location>
        <begin position="426"/>
        <end position="453"/>
    </location>
</feature>
<dbReference type="OrthoDB" id="9814092at2"/>
<sequence length="535" mass="60237">MMALFIRWVHRRGSLPIGVRWLHRTLMLMLVAPLFACGLPHVRDSDKPSSAAFPIDEVAETKLGQTMQPLKAAHPGESGIMPLLDAYSAFAARMLLTHSAEKSLDVQYYIWRNDNTGILFLEALRKAAERGVRVRLLLDDNGIRGREMDARLAALNKHPNIEIRLFNPFPLRTFKSLGFLTDFSRLNRRMHNKSFTADNMVTIIGGRNVGDEYFGAADGVLFADLDVMAIGTVVDDTSRDFDRYWASPAAYPLRLLIPDPSDRELQALSMAAEKAEKTVTGQGYLKALKESQFIHDFIKGLRAFDWAKVELISDSPGKITGHAEKDELMVFSLAKILRNPRESVDLVSPYFVPTQTGVDGFSALARRGIHIRILTNALESTDVAAVHAGYAKWRKPLLQAGIQLYEMRRQVAENGMAKYLGPLGSSGSSLHAKTFTIDRSRVFIGSFNFDPRSAQLNTELGFIIESQKLAQQVEEAFKADVPQSAYEVRLDEHDRLYWLFYQDGVEQRFDVDPGTNMLQRFFVKILSVLPIDWLL</sequence>
<dbReference type="SUPFAM" id="SSF56024">
    <property type="entry name" value="Phospholipase D/nuclease"/>
    <property type="match status" value="2"/>
</dbReference>
<protein>
    <submittedName>
        <fullName evidence="2">Phospholipase D/Transphosphatidylase</fullName>
    </submittedName>
</protein>
<dbReference type="STRING" id="265072.Mfla_0663"/>
<accession>Q1H3K4</accession>
<gene>
    <name evidence="2" type="ordered locus">Mfla_0663</name>
</gene>